<accession>A0A9D4K8B1</accession>
<dbReference type="PANTHER" id="PTHR46785">
    <property type="entry name" value="VON WILLEBRAND FACTOR A DOMAIN-CONTAINING PROTEIN 3B"/>
    <property type="match status" value="1"/>
</dbReference>
<evidence type="ECO:0000256" key="1">
    <source>
        <dbReference type="SAM" id="MobiDB-lite"/>
    </source>
</evidence>
<feature type="region of interest" description="Disordered" evidence="1">
    <location>
        <begin position="162"/>
        <end position="208"/>
    </location>
</feature>
<feature type="compositionally biased region" description="Low complexity" evidence="1">
    <location>
        <begin position="174"/>
        <end position="199"/>
    </location>
</feature>
<dbReference type="AlphaFoldDB" id="A0A9D4K8B1"/>
<feature type="domain" description="DUF4537" evidence="2">
    <location>
        <begin position="281"/>
        <end position="400"/>
    </location>
</feature>
<gene>
    <name evidence="3" type="ORF">DPMN_108140</name>
</gene>
<evidence type="ECO:0000313" key="3">
    <source>
        <dbReference type="EMBL" id="KAH3834805.1"/>
    </source>
</evidence>
<dbReference type="OrthoDB" id="10068869at2759"/>
<sequence>MVSRDLTVIARNSVDGFYYPGYTTSPRIPVDVTADSEVFVNFWAIRPHTVPESEVIPIRGALPCPEPRKWTCVLVDVKCRSTQIDCYLPGMVAVLPISLSIEHRFYTILLFNGNRVTKTRRNFVVIGRDHYDRIVSYINNQRKIRYKEMLLDSVNPPLACERGKQARFRRRPRPFSSMSSISSSRRSDSSKTSSRKSASYVATSSRSLVSRETQKRNFLDVLGKRTPSISSSSTSRTSTKVTSSSTSRTLTKVTSSSQASSLSENTVTPKIYTKIGNLSRGTDVLARWPDDGWYYWGRVDGRAAGTGDCYMVRDSTGFVASIADEDLLTEEQQKFQAIQPKDYVIALHPRYVYSYAPAMVKSTYTHGAHVRFYDEEACQRPWSELFQITKDKFNQCVEHIKQCEKKMTALHAIALDQSSEYYKLVQIELEAGKQHYFVPSYQSSYIKQKAIHIFPVKHMGVSSHHIPTCRYVLGPKDEQCTRYLAAEVHKHISQRTEDNQETNTSLYSLTFCDGTVRTLGSLDKCFYLSEDYYRYANSFYHHQTSQDRE</sequence>
<name>A0A9D4K8B1_DREPO</name>
<feature type="domain" description="DUF4537" evidence="2">
    <location>
        <begin position="7"/>
        <end position="138"/>
    </location>
</feature>
<comment type="caution">
    <text evidence="3">The sequence shown here is derived from an EMBL/GenBank/DDBJ whole genome shotgun (WGS) entry which is preliminary data.</text>
</comment>
<dbReference type="EMBL" id="JAIWYP010000004">
    <property type="protein sequence ID" value="KAH3834805.1"/>
    <property type="molecule type" value="Genomic_DNA"/>
</dbReference>
<dbReference type="PANTHER" id="PTHR46785:SF1">
    <property type="entry name" value="VON WILLEBRAND FACTOR A DOMAIN-CONTAINING PROTEIN 3B"/>
    <property type="match status" value="1"/>
</dbReference>
<dbReference type="Pfam" id="PF15057">
    <property type="entry name" value="DUF4537"/>
    <property type="match status" value="2"/>
</dbReference>
<organism evidence="3 4">
    <name type="scientific">Dreissena polymorpha</name>
    <name type="common">Zebra mussel</name>
    <name type="synonym">Mytilus polymorpha</name>
    <dbReference type="NCBI Taxonomy" id="45954"/>
    <lineage>
        <taxon>Eukaryota</taxon>
        <taxon>Metazoa</taxon>
        <taxon>Spiralia</taxon>
        <taxon>Lophotrochozoa</taxon>
        <taxon>Mollusca</taxon>
        <taxon>Bivalvia</taxon>
        <taxon>Autobranchia</taxon>
        <taxon>Heteroconchia</taxon>
        <taxon>Euheterodonta</taxon>
        <taxon>Imparidentia</taxon>
        <taxon>Neoheterodontei</taxon>
        <taxon>Myida</taxon>
        <taxon>Dreissenoidea</taxon>
        <taxon>Dreissenidae</taxon>
        <taxon>Dreissena</taxon>
    </lineage>
</organism>
<proteinExistence type="predicted"/>
<dbReference type="Proteomes" id="UP000828390">
    <property type="component" value="Unassembled WGS sequence"/>
</dbReference>
<reference evidence="3" key="1">
    <citation type="journal article" date="2019" name="bioRxiv">
        <title>The Genome of the Zebra Mussel, Dreissena polymorpha: A Resource for Invasive Species Research.</title>
        <authorList>
            <person name="McCartney M.A."/>
            <person name="Auch B."/>
            <person name="Kono T."/>
            <person name="Mallez S."/>
            <person name="Zhang Y."/>
            <person name="Obille A."/>
            <person name="Becker A."/>
            <person name="Abrahante J.E."/>
            <person name="Garbe J."/>
            <person name="Badalamenti J.P."/>
            <person name="Herman A."/>
            <person name="Mangelson H."/>
            <person name="Liachko I."/>
            <person name="Sullivan S."/>
            <person name="Sone E.D."/>
            <person name="Koren S."/>
            <person name="Silverstein K.A.T."/>
            <person name="Beckman K.B."/>
            <person name="Gohl D.M."/>
        </authorList>
    </citation>
    <scope>NUCLEOTIDE SEQUENCE</scope>
    <source>
        <strain evidence="3">Duluth1</strain>
        <tissue evidence="3">Whole animal</tissue>
    </source>
</reference>
<dbReference type="InterPro" id="IPR032770">
    <property type="entry name" value="DUF4537"/>
</dbReference>
<feature type="compositionally biased region" description="Low complexity" evidence="1">
    <location>
        <begin position="230"/>
        <end position="257"/>
    </location>
</feature>
<protein>
    <recommendedName>
        <fullName evidence="2">DUF4537 domain-containing protein</fullName>
    </recommendedName>
</protein>
<evidence type="ECO:0000259" key="2">
    <source>
        <dbReference type="Pfam" id="PF15057"/>
    </source>
</evidence>
<feature type="region of interest" description="Disordered" evidence="1">
    <location>
        <begin position="220"/>
        <end position="261"/>
    </location>
</feature>
<reference evidence="3" key="2">
    <citation type="submission" date="2020-11" db="EMBL/GenBank/DDBJ databases">
        <authorList>
            <person name="McCartney M.A."/>
            <person name="Auch B."/>
            <person name="Kono T."/>
            <person name="Mallez S."/>
            <person name="Becker A."/>
            <person name="Gohl D.M."/>
            <person name="Silverstein K.A.T."/>
            <person name="Koren S."/>
            <person name="Bechman K.B."/>
            <person name="Herman A."/>
            <person name="Abrahante J.E."/>
            <person name="Garbe J."/>
        </authorList>
    </citation>
    <scope>NUCLEOTIDE SEQUENCE</scope>
    <source>
        <strain evidence="3">Duluth1</strain>
        <tissue evidence="3">Whole animal</tissue>
    </source>
</reference>
<keyword evidence="4" id="KW-1185">Reference proteome</keyword>
<evidence type="ECO:0000313" key="4">
    <source>
        <dbReference type="Proteomes" id="UP000828390"/>
    </source>
</evidence>